<dbReference type="PANTHER" id="PTHR14614:SF104">
    <property type="entry name" value="N-METHYLTRANSFERASE, PUTATIVE (AFU_ORTHOLOGUE AFUA_1G17750)-RELATED"/>
    <property type="match status" value="1"/>
</dbReference>
<dbReference type="Pfam" id="PF10294">
    <property type="entry name" value="Methyltransf_16"/>
    <property type="match status" value="1"/>
</dbReference>
<organism evidence="1 2">
    <name type="scientific">Terfezia boudieri ATCC MYA-4762</name>
    <dbReference type="NCBI Taxonomy" id="1051890"/>
    <lineage>
        <taxon>Eukaryota</taxon>
        <taxon>Fungi</taxon>
        <taxon>Dikarya</taxon>
        <taxon>Ascomycota</taxon>
        <taxon>Pezizomycotina</taxon>
        <taxon>Pezizomycetes</taxon>
        <taxon>Pezizales</taxon>
        <taxon>Pezizaceae</taxon>
        <taxon>Terfezia</taxon>
    </lineage>
</organism>
<dbReference type="InterPro" id="IPR029063">
    <property type="entry name" value="SAM-dependent_MTases_sf"/>
</dbReference>
<dbReference type="AlphaFoldDB" id="A0A3N4LSE1"/>
<dbReference type="Proteomes" id="UP000267821">
    <property type="component" value="Unassembled WGS sequence"/>
</dbReference>
<sequence length="216" mass="23961">MIASQEWDVKNETVLELGAGAGLPSIVAGLCGAKEVVISDYPALELLSNISANVKRNITPQIIYNSKISVRGHKWGELDPAKNNTPVSTADLLTMTHPPHSFTRIIVADCMWMAWQHANLCSSIAHFLDPEHGEMLAIAGFHTGRAKVVNFFEECERAGLVLLEESIVERDVDGGQREWCEDRGIEDVVERKRWLIIGKFKIGRGLKSAKKSENNK</sequence>
<proteinExistence type="predicted"/>
<keyword evidence="2" id="KW-1185">Reference proteome</keyword>
<accession>A0A3N4LSE1</accession>
<dbReference type="InParanoid" id="A0A3N4LSE1"/>
<dbReference type="OrthoDB" id="407325at2759"/>
<protein>
    <recommendedName>
        <fullName evidence="3">Nicotinamide N-methyltransferase</fullName>
    </recommendedName>
</protein>
<evidence type="ECO:0000313" key="2">
    <source>
        <dbReference type="Proteomes" id="UP000267821"/>
    </source>
</evidence>
<name>A0A3N4LSE1_9PEZI</name>
<evidence type="ECO:0008006" key="3">
    <source>
        <dbReference type="Google" id="ProtNLM"/>
    </source>
</evidence>
<dbReference type="GO" id="GO:0008757">
    <property type="term" value="F:S-adenosylmethionine-dependent methyltransferase activity"/>
    <property type="evidence" value="ECO:0007669"/>
    <property type="project" value="UniProtKB-ARBA"/>
</dbReference>
<gene>
    <name evidence="1" type="ORF">L211DRAFT_838061</name>
</gene>
<dbReference type="InterPro" id="IPR019410">
    <property type="entry name" value="Methyltransf_16"/>
</dbReference>
<dbReference type="SUPFAM" id="SSF53335">
    <property type="entry name" value="S-adenosyl-L-methionine-dependent methyltransferases"/>
    <property type="match status" value="1"/>
</dbReference>
<dbReference type="GO" id="GO:0005737">
    <property type="term" value="C:cytoplasm"/>
    <property type="evidence" value="ECO:0007669"/>
    <property type="project" value="TreeGrafter"/>
</dbReference>
<evidence type="ECO:0000313" key="1">
    <source>
        <dbReference type="EMBL" id="RPB24152.1"/>
    </source>
</evidence>
<reference evidence="1 2" key="1">
    <citation type="journal article" date="2018" name="Nat. Ecol. Evol.">
        <title>Pezizomycetes genomes reveal the molecular basis of ectomycorrhizal truffle lifestyle.</title>
        <authorList>
            <person name="Murat C."/>
            <person name="Payen T."/>
            <person name="Noel B."/>
            <person name="Kuo A."/>
            <person name="Morin E."/>
            <person name="Chen J."/>
            <person name="Kohler A."/>
            <person name="Krizsan K."/>
            <person name="Balestrini R."/>
            <person name="Da Silva C."/>
            <person name="Montanini B."/>
            <person name="Hainaut M."/>
            <person name="Levati E."/>
            <person name="Barry K.W."/>
            <person name="Belfiori B."/>
            <person name="Cichocki N."/>
            <person name="Clum A."/>
            <person name="Dockter R.B."/>
            <person name="Fauchery L."/>
            <person name="Guy J."/>
            <person name="Iotti M."/>
            <person name="Le Tacon F."/>
            <person name="Lindquist E.A."/>
            <person name="Lipzen A."/>
            <person name="Malagnac F."/>
            <person name="Mello A."/>
            <person name="Molinier V."/>
            <person name="Miyauchi S."/>
            <person name="Poulain J."/>
            <person name="Riccioni C."/>
            <person name="Rubini A."/>
            <person name="Sitrit Y."/>
            <person name="Splivallo R."/>
            <person name="Traeger S."/>
            <person name="Wang M."/>
            <person name="Zifcakova L."/>
            <person name="Wipf D."/>
            <person name="Zambonelli A."/>
            <person name="Paolocci F."/>
            <person name="Nowrousian M."/>
            <person name="Ottonello S."/>
            <person name="Baldrian P."/>
            <person name="Spatafora J.W."/>
            <person name="Henrissat B."/>
            <person name="Nagy L.G."/>
            <person name="Aury J.M."/>
            <person name="Wincker P."/>
            <person name="Grigoriev I.V."/>
            <person name="Bonfante P."/>
            <person name="Martin F.M."/>
        </authorList>
    </citation>
    <scope>NUCLEOTIDE SEQUENCE [LARGE SCALE GENOMIC DNA]</scope>
    <source>
        <strain evidence="1 2">ATCC MYA-4762</strain>
    </source>
</reference>
<dbReference type="EMBL" id="ML121543">
    <property type="protein sequence ID" value="RPB24152.1"/>
    <property type="molecule type" value="Genomic_DNA"/>
</dbReference>
<dbReference type="Gene3D" id="3.40.50.150">
    <property type="entry name" value="Vaccinia Virus protein VP39"/>
    <property type="match status" value="1"/>
</dbReference>
<dbReference type="PANTHER" id="PTHR14614">
    <property type="entry name" value="HEPATOCELLULAR CARCINOMA-ASSOCIATED ANTIGEN"/>
    <property type="match status" value="1"/>
</dbReference>